<name>A0A6J4P069_9PSEU</name>
<evidence type="ECO:0000313" key="2">
    <source>
        <dbReference type="EMBL" id="CAA9401527.1"/>
    </source>
</evidence>
<gene>
    <name evidence="2" type="ORF">AVDCRST_MAG66-1486</name>
</gene>
<reference evidence="2" key="1">
    <citation type="submission" date="2020-02" db="EMBL/GenBank/DDBJ databases">
        <authorList>
            <person name="Meier V. D."/>
        </authorList>
    </citation>
    <scope>NUCLEOTIDE SEQUENCE</scope>
    <source>
        <strain evidence="2">AVDCRST_MAG66</strain>
    </source>
</reference>
<proteinExistence type="predicted"/>
<evidence type="ECO:0000256" key="1">
    <source>
        <dbReference type="SAM" id="MobiDB-lite"/>
    </source>
</evidence>
<feature type="region of interest" description="Disordered" evidence="1">
    <location>
        <begin position="1"/>
        <end position="64"/>
    </location>
</feature>
<sequence length="79" mass="8463">MTVRATDRHRRGRPVVGPPDDREGRAVRRGRVRQAGARRRGGVLRVPAGGRRGADPLAGSPSTGGRIAACRVWVSWSAP</sequence>
<protein>
    <submittedName>
        <fullName evidence="2">Uncharacterized protein</fullName>
    </submittedName>
</protein>
<dbReference type="AlphaFoldDB" id="A0A6J4P069"/>
<dbReference type="EMBL" id="CADCUS010000220">
    <property type="protein sequence ID" value="CAA9401527.1"/>
    <property type="molecule type" value="Genomic_DNA"/>
</dbReference>
<feature type="compositionally biased region" description="Basic residues" evidence="1">
    <location>
        <begin position="27"/>
        <end position="42"/>
    </location>
</feature>
<organism evidence="2">
    <name type="scientific">uncultured Pseudonocardia sp</name>
    <dbReference type="NCBI Taxonomy" id="211455"/>
    <lineage>
        <taxon>Bacteria</taxon>
        <taxon>Bacillati</taxon>
        <taxon>Actinomycetota</taxon>
        <taxon>Actinomycetes</taxon>
        <taxon>Pseudonocardiales</taxon>
        <taxon>Pseudonocardiaceae</taxon>
        <taxon>Pseudonocardia</taxon>
        <taxon>environmental samples</taxon>
    </lineage>
</organism>
<accession>A0A6J4P069</accession>